<protein>
    <submittedName>
        <fullName evidence="1">Uncharacterized protein</fullName>
    </submittedName>
</protein>
<dbReference type="AlphaFoldDB" id="A0A2Z2KP41"/>
<reference evidence="1 2" key="1">
    <citation type="submission" date="2017-06" db="EMBL/GenBank/DDBJ databases">
        <title>Complete genome sequence of Paenibacillus donghaensis KCTC 13049T isolated from East Sea sediment, South Korea.</title>
        <authorList>
            <person name="Jung B.K."/>
            <person name="Hong S.-J."/>
            <person name="Shin J.-H."/>
        </authorList>
    </citation>
    <scope>NUCLEOTIDE SEQUENCE [LARGE SCALE GENOMIC DNA]</scope>
    <source>
        <strain evidence="1 2">KCTC 13049</strain>
    </source>
</reference>
<dbReference type="KEGG" id="pdh:B9T62_11915"/>
<gene>
    <name evidence="1" type="ORF">B9T62_11915</name>
</gene>
<accession>A0A2Z2KP41</accession>
<keyword evidence="2" id="KW-1185">Reference proteome</keyword>
<dbReference type="EMBL" id="CP021780">
    <property type="protein sequence ID" value="ASA26295.1"/>
    <property type="molecule type" value="Genomic_DNA"/>
</dbReference>
<sequence length="84" mass="9403">MGNDADEVDFSEQLSKLHIPVALFAGRNAAAKIPSDISEETLKIYKESIPGLNVIEFQNSGHMIPDEEQQKYIEEIGLFLKKLV</sequence>
<evidence type="ECO:0000313" key="1">
    <source>
        <dbReference type="EMBL" id="ASA26295.1"/>
    </source>
</evidence>
<proteinExistence type="predicted"/>
<dbReference type="Proteomes" id="UP000249890">
    <property type="component" value="Chromosome"/>
</dbReference>
<organism evidence="1 2">
    <name type="scientific">Paenibacillus donghaensis</name>
    <dbReference type="NCBI Taxonomy" id="414771"/>
    <lineage>
        <taxon>Bacteria</taxon>
        <taxon>Bacillati</taxon>
        <taxon>Bacillota</taxon>
        <taxon>Bacilli</taxon>
        <taxon>Bacillales</taxon>
        <taxon>Paenibacillaceae</taxon>
        <taxon>Paenibacillus</taxon>
    </lineage>
</organism>
<dbReference type="SUPFAM" id="SSF53474">
    <property type="entry name" value="alpha/beta-Hydrolases"/>
    <property type="match status" value="1"/>
</dbReference>
<dbReference type="Gene3D" id="3.40.50.1820">
    <property type="entry name" value="alpha/beta hydrolase"/>
    <property type="match status" value="1"/>
</dbReference>
<dbReference type="InterPro" id="IPR029058">
    <property type="entry name" value="AB_hydrolase_fold"/>
</dbReference>
<evidence type="ECO:0000313" key="2">
    <source>
        <dbReference type="Proteomes" id="UP000249890"/>
    </source>
</evidence>
<name>A0A2Z2KP41_9BACL</name>